<dbReference type="AlphaFoldDB" id="A0A6A6FAA2"/>
<name>A0A6A6FAA2_9PEZI</name>
<evidence type="ECO:0000256" key="1">
    <source>
        <dbReference type="ARBA" id="ARBA00004173"/>
    </source>
</evidence>
<evidence type="ECO:0000256" key="7">
    <source>
        <dbReference type="SAM" id="MobiDB-lite"/>
    </source>
</evidence>
<keyword evidence="4" id="KW-0496">Mitochondrion</keyword>
<dbReference type="GO" id="GO:1990904">
    <property type="term" value="C:ribonucleoprotein complex"/>
    <property type="evidence" value="ECO:0007669"/>
    <property type="project" value="UniProtKB-KW"/>
</dbReference>
<gene>
    <name evidence="8" type="ORF">CERZMDRAFT_99682</name>
</gene>
<keyword evidence="3" id="KW-0689">Ribosomal protein</keyword>
<accession>A0A6A6FAA2</accession>
<protein>
    <recommendedName>
        <fullName evidence="6">Large ribosomal subunit protein mL50</fullName>
    </recommendedName>
</protein>
<keyword evidence="5" id="KW-0687">Ribonucleoprotein</keyword>
<sequence>MHHLRVAEQALRVVAEPATQRYVCRLCLAHAARQLHTTTPRRAAEIPFLKRMANKLFGDKKEEEKKAKQKEKGLARAAEEGTAANKPGIPEHLRINKVTYRPAKRYDPTTDKDYLPSTTWHGLERVGGEQWAKRRLDMGEQYTGFLPQKKVELTNIVWQRLLHNIAVEIAVLNQAGRSAMEVCNVHPKGSSVKRTAKASVSQRPDGTLRVRFSHPSDEAAVLAGIEPTRPHTVSKKGKQKEQIEVAEVTPESLALQLMQIRQSRVEVNWVDVRFLDPETKLAFIKRTMQLSGKRIPDIQMNSAQSLNDLYEAFKTRDKPKKLAQAPQVQELASTLPNVTVHKWRRTPIHKEKQIGRWKIIEEELLKRDLPVTGSRWQNAKEGLRLYEK</sequence>
<dbReference type="OrthoDB" id="6220758at2759"/>
<dbReference type="EMBL" id="ML992682">
    <property type="protein sequence ID" value="KAF2210265.1"/>
    <property type="molecule type" value="Genomic_DNA"/>
</dbReference>
<evidence type="ECO:0000313" key="9">
    <source>
        <dbReference type="Proteomes" id="UP000799539"/>
    </source>
</evidence>
<dbReference type="GO" id="GO:0005840">
    <property type="term" value="C:ribosome"/>
    <property type="evidence" value="ECO:0007669"/>
    <property type="project" value="UniProtKB-KW"/>
</dbReference>
<dbReference type="Proteomes" id="UP000799539">
    <property type="component" value="Unassembled WGS sequence"/>
</dbReference>
<dbReference type="Pfam" id="PF10501">
    <property type="entry name" value="Ribosomal_L50"/>
    <property type="match status" value="1"/>
</dbReference>
<reference evidence="8" key="1">
    <citation type="journal article" date="2020" name="Stud. Mycol.">
        <title>101 Dothideomycetes genomes: a test case for predicting lifestyles and emergence of pathogens.</title>
        <authorList>
            <person name="Haridas S."/>
            <person name="Albert R."/>
            <person name="Binder M."/>
            <person name="Bloem J."/>
            <person name="Labutti K."/>
            <person name="Salamov A."/>
            <person name="Andreopoulos B."/>
            <person name="Baker S."/>
            <person name="Barry K."/>
            <person name="Bills G."/>
            <person name="Bluhm B."/>
            <person name="Cannon C."/>
            <person name="Castanera R."/>
            <person name="Culley D."/>
            <person name="Daum C."/>
            <person name="Ezra D."/>
            <person name="Gonzalez J."/>
            <person name="Henrissat B."/>
            <person name="Kuo A."/>
            <person name="Liang C."/>
            <person name="Lipzen A."/>
            <person name="Lutzoni F."/>
            <person name="Magnuson J."/>
            <person name="Mondo S."/>
            <person name="Nolan M."/>
            <person name="Ohm R."/>
            <person name="Pangilinan J."/>
            <person name="Park H.-J."/>
            <person name="Ramirez L."/>
            <person name="Alfaro M."/>
            <person name="Sun H."/>
            <person name="Tritt A."/>
            <person name="Yoshinaga Y."/>
            <person name="Zwiers L.-H."/>
            <person name="Turgeon B."/>
            <person name="Goodwin S."/>
            <person name="Spatafora J."/>
            <person name="Crous P."/>
            <person name="Grigoriev I."/>
        </authorList>
    </citation>
    <scope>NUCLEOTIDE SEQUENCE</scope>
    <source>
        <strain evidence="8">SCOH1-5</strain>
    </source>
</reference>
<evidence type="ECO:0000256" key="5">
    <source>
        <dbReference type="ARBA" id="ARBA00023274"/>
    </source>
</evidence>
<evidence type="ECO:0000256" key="3">
    <source>
        <dbReference type="ARBA" id="ARBA00022980"/>
    </source>
</evidence>
<evidence type="ECO:0000313" key="8">
    <source>
        <dbReference type="EMBL" id="KAF2210265.1"/>
    </source>
</evidence>
<feature type="compositionally biased region" description="Basic and acidic residues" evidence="7">
    <location>
        <begin position="59"/>
        <end position="79"/>
    </location>
</feature>
<organism evidence="8 9">
    <name type="scientific">Cercospora zeae-maydis SCOH1-5</name>
    <dbReference type="NCBI Taxonomy" id="717836"/>
    <lineage>
        <taxon>Eukaryota</taxon>
        <taxon>Fungi</taxon>
        <taxon>Dikarya</taxon>
        <taxon>Ascomycota</taxon>
        <taxon>Pezizomycotina</taxon>
        <taxon>Dothideomycetes</taxon>
        <taxon>Dothideomycetidae</taxon>
        <taxon>Mycosphaerellales</taxon>
        <taxon>Mycosphaerellaceae</taxon>
        <taxon>Cercospora</taxon>
    </lineage>
</organism>
<proteinExistence type="inferred from homology"/>
<dbReference type="GO" id="GO:0005739">
    <property type="term" value="C:mitochondrion"/>
    <property type="evidence" value="ECO:0007669"/>
    <property type="project" value="UniProtKB-SubCell"/>
</dbReference>
<comment type="subcellular location">
    <subcellularLocation>
        <location evidence="1">Mitochondrion</location>
    </subcellularLocation>
</comment>
<feature type="region of interest" description="Disordered" evidence="7">
    <location>
        <begin position="59"/>
        <end position="88"/>
    </location>
</feature>
<dbReference type="InterPro" id="IPR018305">
    <property type="entry name" value="Ribosomal_m50"/>
</dbReference>
<comment type="similarity">
    <text evidence="2">Belongs to the mitochondrion-specific ribosomal protein mL50 family.</text>
</comment>
<keyword evidence="9" id="KW-1185">Reference proteome</keyword>
<evidence type="ECO:0000256" key="4">
    <source>
        <dbReference type="ARBA" id="ARBA00023128"/>
    </source>
</evidence>
<evidence type="ECO:0000256" key="2">
    <source>
        <dbReference type="ARBA" id="ARBA00008860"/>
    </source>
</evidence>
<evidence type="ECO:0000256" key="6">
    <source>
        <dbReference type="ARBA" id="ARBA00035183"/>
    </source>
</evidence>